<evidence type="ECO:0000313" key="2">
    <source>
        <dbReference type="EMBL" id="MEC6831136.1"/>
    </source>
</evidence>
<proteinExistence type="predicted"/>
<gene>
    <name evidence="2" type="ORF">VXS06_05080</name>
</gene>
<protein>
    <submittedName>
        <fullName evidence="2">DUF1840 domain-containing protein</fullName>
    </submittedName>
</protein>
<feature type="coiled-coil region" evidence="1">
    <location>
        <begin position="40"/>
        <end position="67"/>
    </location>
</feature>
<sequence length="114" mass="12661">MMLVTFSSKSHNNVIMFGDIAQSLINMMEFTAEIPGAITADDVEIALANLEKNIALANKQHVLTQKTQPIANMDEDEDEDEDEVEPEISIAVRAIPLIELLKTAIAVNSYVMWK</sequence>
<dbReference type="EMBL" id="JAYXUG010000002">
    <property type="protein sequence ID" value="MEC6831136.1"/>
    <property type="molecule type" value="Genomic_DNA"/>
</dbReference>
<name>A0ABU6L481_9GAMM</name>
<dbReference type="RefSeq" id="WP_327774267.1">
    <property type="nucleotide sequence ID" value="NZ_JAYXUG010000002.1"/>
</dbReference>
<reference evidence="2 3" key="1">
    <citation type="submission" date="2024-01" db="EMBL/GenBank/DDBJ databases">
        <title>Active colonisers of the gastrointestinal tract of Atlantic salmon farmed in a warm water region.</title>
        <authorList>
            <person name="Bowman J.P."/>
        </authorList>
    </citation>
    <scope>NUCLEOTIDE SEQUENCE [LARGE SCALE GENOMIC DNA]</scope>
    <source>
        <strain evidence="2 3">S3MW1</strain>
    </source>
</reference>
<evidence type="ECO:0000313" key="3">
    <source>
        <dbReference type="Proteomes" id="UP001306119"/>
    </source>
</evidence>
<organism evidence="2 3">
    <name type="scientific">Photobacterium toruni</name>
    <dbReference type="NCBI Taxonomy" id="1935446"/>
    <lineage>
        <taxon>Bacteria</taxon>
        <taxon>Pseudomonadati</taxon>
        <taxon>Pseudomonadota</taxon>
        <taxon>Gammaproteobacteria</taxon>
        <taxon>Vibrionales</taxon>
        <taxon>Vibrionaceae</taxon>
        <taxon>Photobacterium</taxon>
    </lineage>
</organism>
<dbReference type="Pfam" id="PF08895">
    <property type="entry name" value="DUF1840"/>
    <property type="match status" value="1"/>
</dbReference>
<accession>A0ABU6L481</accession>
<keyword evidence="3" id="KW-1185">Reference proteome</keyword>
<keyword evidence="1" id="KW-0175">Coiled coil</keyword>
<dbReference type="InterPro" id="IPR014991">
    <property type="entry name" value="DUF1840"/>
</dbReference>
<comment type="caution">
    <text evidence="2">The sequence shown here is derived from an EMBL/GenBank/DDBJ whole genome shotgun (WGS) entry which is preliminary data.</text>
</comment>
<evidence type="ECO:0000256" key="1">
    <source>
        <dbReference type="SAM" id="Coils"/>
    </source>
</evidence>
<dbReference type="Proteomes" id="UP001306119">
    <property type="component" value="Unassembled WGS sequence"/>
</dbReference>